<sequence>MSDNLEAQALLPTVAELNRRRLFQRAGAGLAGVAAMSALSTGGMMLGSQSASAATITTPDIDGDIFNFALNLEYLEAEFYLRAIGQTLAGNMLVTGTGTQGTVTGGSAVPFQSAAIQQYAQRIAVDELSHVRFIRTVLGTGAVAEPTINLSTSFTVLAQAAGLITSGQTFNPFADEISFLLGASIFEDVGVTAYAGAARYITNPDYLEAAAGILAVEAYHSGSIRTLLADIGAGVAFDAISDLRGALSAQIVPGGEAEQRMLIPGNDYNFVANDSNGLAFRRTTAQVLNIVYGGGAASGYLFFPNKLNGAIA</sequence>
<dbReference type="PANTHER" id="PTHR31694">
    <property type="entry name" value="DESICCATION-LIKE PROTEIN"/>
    <property type="match status" value="1"/>
</dbReference>
<keyword evidence="2" id="KW-1185">Reference proteome</keyword>
<organism evidence="1 2">
    <name type="scientific">Lichenicola cladoniae</name>
    <dbReference type="NCBI Taxonomy" id="1484109"/>
    <lineage>
        <taxon>Bacteria</taxon>
        <taxon>Pseudomonadati</taxon>
        <taxon>Pseudomonadota</taxon>
        <taxon>Alphaproteobacteria</taxon>
        <taxon>Acetobacterales</taxon>
        <taxon>Acetobacteraceae</taxon>
        <taxon>Lichenicola</taxon>
    </lineage>
</organism>
<reference evidence="1 2" key="1">
    <citation type="journal article" date="2014" name="World J. Microbiol. Biotechnol.">
        <title>Biodiversity and physiological characteristics of Antarctic and Arctic lichens-associated bacteria.</title>
        <authorList>
            <person name="Lee Y.M."/>
            <person name="Kim E.H."/>
            <person name="Lee H.K."/>
            <person name="Hong S.G."/>
        </authorList>
    </citation>
    <scope>NUCLEOTIDE SEQUENCE [LARGE SCALE GENOMIC DNA]</scope>
    <source>
        <strain evidence="1 2">PAMC 26569</strain>
    </source>
</reference>
<gene>
    <name evidence="1" type="ORF">HN018_20510</name>
</gene>
<dbReference type="InterPro" id="IPR052965">
    <property type="entry name" value="Pigment-catalase-like"/>
</dbReference>
<evidence type="ECO:0000313" key="1">
    <source>
        <dbReference type="EMBL" id="QKE92834.1"/>
    </source>
</evidence>
<dbReference type="KEGG" id="lck:HN018_20510"/>
<dbReference type="PROSITE" id="PS51318">
    <property type="entry name" value="TAT"/>
    <property type="match status" value="1"/>
</dbReference>
<protein>
    <submittedName>
        <fullName evidence="1">Ferritin-like domain-containing protein</fullName>
    </submittedName>
</protein>
<dbReference type="Proteomes" id="UP000500767">
    <property type="component" value="Chromosome"/>
</dbReference>
<dbReference type="AlphaFoldDB" id="A0A6M8HW51"/>
<proteinExistence type="predicted"/>
<accession>A0A6M8HW51</accession>
<dbReference type="InterPro" id="IPR006311">
    <property type="entry name" value="TAT_signal"/>
</dbReference>
<name>A0A6M8HW51_9PROT</name>
<dbReference type="Pfam" id="PF13668">
    <property type="entry name" value="Ferritin_2"/>
    <property type="match status" value="1"/>
</dbReference>
<evidence type="ECO:0000313" key="2">
    <source>
        <dbReference type="Proteomes" id="UP000500767"/>
    </source>
</evidence>
<dbReference type="SUPFAM" id="SSF47240">
    <property type="entry name" value="Ferritin-like"/>
    <property type="match status" value="1"/>
</dbReference>
<dbReference type="InterPro" id="IPR009078">
    <property type="entry name" value="Ferritin-like_SF"/>
</dbReference>
<dbReference type="PANTHER" id="PTHR31694:SF26">
    <property type="entry name" value="OS05G0151100 PROTEIN"/>
    <property type="match status" value="1"/>
</dbReference>
<dbReference type="EMBL" id="CP053708">
    <property type="protein sequence ID" value="QKE92834.1"/>
    <property type="molecule type" value="Genomic_DNA"/>
</dbReference>